<dbReference type="EMBL" id="KV454293">
    <property type="protein sequence ID" value="ODQ73402.1"/>
    <property type="molecule type" value="Genomic_DNA"/>
</dbReference>
<accession>A0A1E3Q8B4</accession>
<protein>
    <submittedName>
        <fullName evidence="2">Uncharacterized protein</fullName>
    </submittedName>
</protein>
<organism evidence="2 3">
    <name type="scientific">Lipomyces starkeyi NRRL Y-11557</name>
    <dbReference type="NCBI Taxonomy" id="675824"/>
    <lineage>
        <taxon>Eukaryota</taxon>
        <taxon>Fungi</taxon>
        <taxon>Dikarya</taxon>
        <taxon>Ascomycota</taxon>
        <taxon>Saccharomycotina</taxon>
        <taxon>Lipomycetes</taxon>
        <taxon>Lipomycetales</taxon>
        <taxon>Lipomycetaceae</taxon>
        <taxon>Lipomyces</taxon>
    </lineage>
</organism>
<feature type="region of interest" description="Disordered" evidence="1">
    <location>
        <begin position="108"/>
        <end position="146"/>
    </location>
</feature>
<gene>
    <name evidence="2" type="ORF">LIPSTDRAFT_62671</name>
</gene>
<sequence length="299" mass="33356">MADQQASEVLDSQVSSPLEIESLPSSTGVEEISKAEEFKYLLDYQVFLDEVVFKKYALYTTLDFNFSALVREIEADNPRTPSMQLAKTIARSTVISSASLRRGIQKNAAAFGSTSRSDTKEKSTRYQDDSGDLEEAQPRTKKRNSATSALLEAANKRRHEEELDSTEPSYKRHLLEKHRCCVQSCTNNGNTYFVRGGQRHFPISAKNLNDWNESIKIGHATVHSLPSSLDPLPAKGTSSLGYADHPLARPSSPAPYPQLPPQYWHQSASYPPPPAISITQSFHPITVLFLCQLETQLLR</sequence>
<keyword evidence="3" id="KW-1185">Reference proteome</keyword>
<proteinExistence type="predicted"/>
<dbReference type="AlphaFoldDB" id="A0A1E3Q8B4"/>
<name>A0A1E3Q8B4_LIPST</name>
<evidence type="ECO:0000256" key="1">
    <source>
        <dbReference type="SAM" id="MobiDB-lite"/>
    </source>
</evidence>
<dbReference type="Proteomes" id="UP000094385">
    <property type="component" value="Unassembled WGS sequence"/>
</dbReference>
<dbReference type="OrthoDB" id="10531528at2759"/>
<evidence type="ECO:0000313" key="3">
    <source>
        <dbReference type="Proteomes" id="UP000094385"/>
    </source>
</evidence>
<feature type="compositionally biased region" description="Basic and acidic residues" evidence="1">
    <location>
        <begin position="117"/>
        <end position="128"/>
    </location>
</feature>
<reference evidence="2 3" key="1">
    <citation type="journal article" date="2016" name="Proc. Natl. Acad. Sci. U.S.A.">
        <title>Comparative genomics of biotechnologically important yeasts.</title>
        <authorList>
            <person name="Riley R."/>
            <person name="Haridas S."/>
            <person name="Wolfe K.H."/>
            <person name="Lopes M.R."/>
            <person name="Hittinger C.T."/>
            <person name="Goeker M."/>
            <person name="Salamov A.A."/>
            <person name="Wisecaver J.H."/>
            <person name="Long T.M."/>
            <person name="Calvey C.H."/>
            <person name="Aerts A.L."/>
            <person name="Barry K.W."/>
            <person name="Choi C."/>
            <person name="Clum A."/>
            <person name="Coughlan A.Y."/>
            <person name="Deshpande S."/>
            <person name="Douglass A.P."/>
            <person name="Hanson S.J."/>
            <person name="Klenk H.-P."/>
            <person name="LaButti K.M."/>
            <person name="Lapidus A."/>
            <person name="Lindquist E.A."/>
            <person name="Lipzen A.M."/>
            <person name="Meier-Kolthoff J.P."/>
            <person name="Ohm R.A."/>
            <person name="Otillar R.P."/>
            <person name="Pangilinan J.L."/>
            <person name="Peng Y."/>
            <person name="Rokas A."/>
            <person name="Rosa C.A."/>
            <person name="Scheuner C."/>
            <person name="Sibirny A.A."/>
            <person name="Slot J.C."/>
            <person name="Stielow J.B."/>
            <person name="Sun H."/>
            <person name="Kurtzman C.P."/>
            <person name="Blackwell M."/>
            <person name="Grigoriev I.V."/>
            <person name="Jeffries T.W."/>
        </authorList>
    </citation>
    <scope>NUCLEOTIDE SEQUENCE [LARGE SCALE GENOMIC DNA]</scope>
    <source>
        <strain evidence="2 3">NRRL Y-11557</strain>
    </source>
</reference>
<evidence type="ECO:0000313" key="2">
    <source>
        <dbReference type="EMBL" id="ODQ73402.1"/>
    </source>
</evidence>